<protein>
    <submittedName>
        <fullName evidence="1">Uncharacterized protein</fullName>
    </submittedName>
</protein>
<comment type="caution">
    <text evidence="1">The sequence shown here is derived from an EMBL/GenBank/DDBJ whole genome shotgun (WGS) entry which is preliminary data.</text>
</comment>
<name>A0A0F8ZZ44_9ZZZZ</name>
<gene>
    <name evidence="1" type="ORF">LCGC14_2636090</name>
</gene>
<dbReference type="AlphaFoldDB" id="A0A0F8ZZ44"/>
<reference evidence="1" key="1">
    <citation type="journal article" date="2015" name="Nature">
        <title>Complex archaea that bridge the gap between prokaryotes and eukaryotes.</title>
        <authorList>
            <person name="Spang A."/>
            <person name="Saw J.H."/>
            <person name="Jorgensen S.L."/>
            <person name="Zaremba-Niedzwiedzka K."/>
            <person name="Martijn J."/>
            <person name="Lind A.E."/>
            <person name="van Eijk R."/>
            <person name="Schleper C."/>
            <person name="Guy L."/>
            <person name="Ettema T.J."/>
        </authorList>
    </citation>
    <scope>NUCLEOTIDE SEQUENCE</scope>
</reference>
<accession>A0A0F8ZZ44</accession>
<proteinExistence type="predicted"/>
<sequence length="156" mass="18205">MMNEISEKNYKIIRKKTHKEGITPNLREFIEYIRPLGIVDSLKHILEDDNIILAEITLVVPQSKREMEKFVNSRDIYKDLINDGFEAKIKTLEHIIINKLNTIERLIEALESCIDIDDIVVLGWDIVDIETKILAVFGRDCSEMPESDLIQRLLKR</sequence>
<evidence type="ECO:0000313" key="1">
    <source>
        <dbReference type="EMBL" id="KKK99103.1"/>
    </source>
</evidence>
<organism evidence="1">
    <name type="scientific">marine sediment metagenome</name>
    <dbReference type="NCBI Taxonomy" id="412755"/>
    <lineage>
        <taxon>unclassified sequences</taxon>
        <taxon>metagenomes</taxon>
        <taxon>ecological metagenomes</taxon>
    </lineage>
</organism>
<dbReference type="EMBL" id="LAZR01045338">
    <property type="protein sequence ID" value="KKK99103.1"/>
    <property type="molecule type" value="Genomic_DNA"/>
</dbReference>